<comment type="subcellular location">
    <subcellularLocation>
        <location evidence="2">Nucleus</location>
    </subcellularLocation>
</comment>
<comment type="catalytic activity">
    <reaction evidence="1">
        <text>S-ubiquitinyl-[E2 ubiquitin-conjugating enzyme]-L-cysteine + [acceptor protein]-L-lysine = [E2 ubiquitin-conjugating enzyme]-L-cysteine + N(6)-ubiquitinyl-[acceptor protein]-L-lysine.</text>
        <dbReference type="EC" id="2.3.2.26"/>
    </reaction>
</comment>
<dbReference type="InterPro" id="IPR025527">
    <property type="entry name" value="HUWE1/Rev1_UBM"/>
</dbReference>
<evidence type="ECO:0000256" key="2">
    <source>
        <dbReference type="ARBA" id="ARBA00004123"/>
    </source>
</evidence>
<evidence type="ECO:0000256" key="6">
    <source>
        <dbReference type="ARBA" id="ARBA00022786"/>
    </source>
</evidence>
<keyword evidence="7" id="KW-0539">Nucleus</keyword>
<dbReference type="OrthoDB" id="423283at2759"/>
<feature type="compositionally biased region" description="Low complexity" evidence="11">
    <location>
        <begin position="1891"/>
        <end position="1902"/>
    </location>
</feature>
<dbReference type="InterPro" id="IPR050409">
    <property type="entry name" value="E3_ubiq-protein_ligase"/>
</dbReference>
<feature type="region of interest" description="Disordered" evidence="11">
    <location>
        <begin position="1289"/>
        <end position="1308"/>
    </location>
</feature>
<proteinExistence type="evidence at transcript level"/>
<feature type="coiled-coil region" evidence="10">
    <location>
        <begin position="1592"/>
        <end position="1619"/>
    </location>
</feature>
<evidence type="ECO:0000256" key="5">
    <source>
        <dbReference type="ARBA" id="ARBA00022679"/>
    </source>
</evidence>
<evidence type="ECO:0000256" key="10">
    <source>
        <dbReference type="SAM" id="Coils"/>
    </source>
</evidence>
<feature type="compositionally biased region" description="Polar residues" evidence="11">
    <location>
        <begin position="481"/>
        <end position="498"/>
    </location>
</feature>
<keyword evidence="5" id="KW-0808">Transferase</keyword>
<feature type="domain" description="HECT" evidence="12">
    <location>
        <begin position="1996"/>
        <end position="2282"/>
    </location>
</feature>
<organism evidence="13">
    <name type="scientific">Hydra vulgaris</name>
    <name type="common">Hydra</name>
    <name type="synonym">Hydra attenuata</name>
    <dbReference type="NCBI Taxonomy" id="6087"/>
    <lineage>
        <taxon>Eukaryota</taxon>
        <taxon>Metazoa</taxon>
        <taxon>Cnidaria</taxon>
        <taxon>Hydrozoa</taxon>
        <taxon>Hydroidolina</taxon>
        <taxon>Anthoathecata</taxon>
        <taxon>Aplanulata</taxon>
        <taxon>Hydridae</taxon>
        <taxon>Hydra</taxon>
    </lineage>
</organism>
<dbReference type="FunFam" id="3.30.2410.10:FF:000004">
    <property type="entry name" value="E3 ubiquitin-protein ligase HUWE1, variant"/>
    <property type="match status" value="1"/>
</dbReference>
<dbReference type="Gene3D" id="3.30.2160.10">
    <property type="entry name" value="Hect, E3 ligase catalytic domain"/>
    <property type="match status" value="1"/>
</dbReference>
<dbReference type="GO" id="GO:0005634">
    <property type="term" value="C:nucleus"/>
    <property type="evidence" value="ECO:0007669"/>
    <property type="project" value="UniProtKB-SubCell"/>
</dbReference>
<evidence type="ECO:0000256" key="1">
    <source>
        <dbReference type="ARBA" id="ARBA00000885"/>
    </source>
</evidence>
<dbReference type="Gene3D" id="3.90.1750.10">
    <property type="entry name" value="Hect, E3 ligase catalytic domains"/>
    <property type="match status" value="2"/>
</dbReference>
<dbReference type="FunFam" id="3.90.1750.10:FF:000003">
    <property type="entry name" value="E3 ubiquitin-protein ligase UPL1"/>
    <property type="match status" value="1"/>
</dbReference>
<evidence type="ECO:0000256" key="7">
    <source>
        <dbReference type="ARBA" id="ARBA00023242"/>
    </source>
</evidence>
<accession>T2MB28</accession>
<dbReference type="Gene3D" id="6.10.250.1630">
    <property type="match status" value="1"/>
</dbReference>
<feature type="compositionally biased region" description="Acidic residues" evidence="11">
    <location>
        <begin position="371"/>
        <end position="410"/>
    </location>
</feature>
<dbReference type="GO" id="GO:0006511">
    <property type="term" value="P:ubiquitin-dependent protein catabolic process"/>
    <property type="evidence" value="ECO:0007669"/>
    <property type="project" value="TreeGrafter"/>
</dbReference>
<dbReference type="CDD" id="cd00078">
    <property type="entry name" value="HECTc"/>
    <property type="match status" value="1"/>
</dbReference>
<reference evidence="13" key="1">
    <citation type="journal article" date="2013" name="Genome Biol. Evol.">
        <title>Punctuated emergences of genetic and phenotypic innovations in eumetazoan, bilaterian, euteleostome, and hominidae ancestors.</title>
        <authorList>
            <person name="Wenger Y."/>
            <person name="Galliot B."/>
        </authorList>
    </citation>
    <scope>NUCLEOTIDE SEQUENCE</scope>
    <source>
        <tissue evidence="13">Whole animals</tissue>
    </source>
</reference>
<dbReference type="EMBL" id="HAAD01002900">
    <property type="protein sequence ID" value="CDG69132.1"/>
    <property type="molecule type" value="mRNA"/>
</dbReference>
<dbReference type="PANTHER" id="PTHR11254">
    <property type="entry name" value="HECT DOMAIN UBIQUITIN-PROTEIN LIGASE"/>
    <property type="match status" value="1"/>
</dbReference>
<dbReference type="PROSITE" id="PS50237">
    <property type="entry name" value="HECT"/>
    <property type="match status" value="1"/>
</dbReference>
<evidence type="ECO:0000256" key="4">
    <source>
        <dbReference type="ARBA" id="ARBA00012485"/>
    </source>
</evidence>
<evidence type="ECO:0000256" key="9">
    <source>
        <dbReference type="PROSITE-ProRule" id="PRU00104"/>
    </source>
</evidence>
<dbReference type="Gene3D" id="3.30.2410.10">
    <property type="entry name" value="Hect, E3 ligase catalytic domain"/>
    <property type="match status" value="1"/>
</dbReference>
<comment type="similarity">
    <text evidence="8">Belongs to the UPL family. TOM1/PTR1 subfamily.</text>
</comment>
<dbReference type="GO" id="GO:0000209">
    <property type="term" value="P:protein polyubiquitination"/>
    <property type="evidence" value="ECO:0007669"/>
    <property type="project" value="TreeGrafter"/>
</dbReference>
<feature type="region of interest" description="Disordered" evidence="11">
    <location>
        <begin position="274"/>
        <end position="339"/>
    </location>
</feature>
<comment type="pathway">
    <text evidence="3">Protein modification; protein ubiquitination.</text>
</comment>
<evidence type="ECO:0000256" key="11">
    <source>
        <dbReference type="SAM" id="MobiDB-lite"/>
    </source>
</evidence>
<feature type="non-terminal residue" evidence="13">
    <location>
        <position position="1"/>
    </location>
</feature>
<feature type="compositionally biased region" description="Acidic residues" evidence="11">
    <location>
        <begin position="279"/>
        <end position="288"/>
    </location>
</feature>
<feature type="compositionally biased region" description="Polar residues" evidence="11">
    <location>
        <begin position="361"/>
        <end position="370"/>
    </location>
</feature>
<keyword evidence="10" id="KW-0175">Coiled coil</keyword>
<dbReference type="InterPro" id="IPR000569">
    <property type="entry name" value="HECT_dom"/>
</dbReference>
<evidence type="ECO:0000313" key="13">
    <source>
        <dbReference type="EMBL" id="CDG69132.1"/>
    </source>
</evidence>
<dbReference type="PANTHER" id="PTHR11254:SF67">
    <property type="entry name" value="E3 UBIQUITIN-PROTEIN LIGASE HUWE1"/>
    <property type="match status" value="1"/>
</dbReference>
<feature type="region of interest" description="Disordered" evidence="11">
    <location>
        <begin position="481"/>
        <end position="502"/>
    </location>
</feature>
<dbReference type="SMART" id="SM00119">
    <property type="entry name" value="HECTc"/>
    <property type="match status" value="1"/>
</dbReference>
<feature type="active site" description="Glycyl thioester intermediate" evidence="9">
    <location>
        <position position="2249"/>
    </location>
</feature>
<name>T2MB28_HYDVU</name>
<sequence length="2282" mass="253252">LLSEACIIRLLTELVKSYAAVAKLIVEFSYHHSDDGPPVPNNMVVNGPFLAFFFDYLLPHTGKDSDPIKATTKSSNISTLARALLSYVGTYWHNTDIESVFVDELKASYMRALMLPECKVKHLRLQALFNLVTLMVESAAPISFTSQPPVQNIGFVKILIKRGLIADLARCTHSLDLSSQDLVTTVNAMLKPLEKLTNLASNQIVQPAKSVLKEPKEETSTVLGASQSFYNNLEGVINEILTSNGTSDILGETLVTERSGDNGVEQEIVFETNVGDGTDLNDDSDSSLDQDGNNLDTMSEVSEGTDSDQHANMFVTLDDNVNNDSGDEDAPNNADRTSNNQIELEIQVGQDDIDDEIQFGNITENQGNDSQMEDDLDNDDDEDEDEENLNEDEENLNEDEADEEDTDEDVINVNSGASVGPFIFEEDDDEGGDTVEISFPQPAFTVHIPHLDEQNDTAIPALANRSSILIHPMLLDQPLEQNSRGPTNNETRNVNSRGNRGAGRVFTQRNTIHIHGNSNPDSIAQLFIGDDINQTNDGLSLEEDLFSQIEGSELTAGVLNSIPSSLARWTLESLLLDGSSVHDLVNYIKPSIVTHLEKLQLQELKEKVAEEKKKKEENEAEKATQLTTSIPSTRSRVVNEISEPMDVSPTSILSTLTTQQASLAHPSLFTTPSESTLNNVQSAALVPDQITHVDTVLSSSLTTQMDTPSSFITPFNPLPDLVPNAPQRESLFSGLVPVSINSPNVNNQQHISSQQTPFDAPRLNRLRENDGALTGDLGFTPITQYLQQRDLPDAVPSTIPGESPCIRQVRSNLMFSQTPQTTLAEEPRRTEEGAILATELAAAIMLQLATTSPTPFSTANIQPTNVVSGSSISTVNSVDSNVTLASATNAEEYNEVEVSTTNEASAISTSSLNTVPVAVGAEASINNAAAQIQRELENLGIPISVDPSFLAALPENIREEVLREQFGIRLSRPIASVSSGQVSVPEEPQEISPEFLAALPADMQREVLEQQRQEQARYNAAQQRPEQPVDPAEFVRNLDPSLRRQILADMDDTVLAVLPPELTSEAQGLRREIEQRQLRIHAERAITRNDLSQLLRHSGLTRRNSRGGFQFARLFPQNQMNAWQVSDSTSNNTKKVGTQLLDPESLTCLLVLLFLNDTAINSSRLHRILRNLSYHNLTKQWIINALISILRQTSSFSQESSNMSFEPLKNLESTSRDDATVTQNHQWLSRTLNLAFGGCVNIFQLQAVGKKPTDCFVTVHQQACLDVCKQTLEALSFLAKNFPSDFAPSHETKSTDLNNESGPSKSFETERGSVTEFWDILVRLNLSSPNLKGKGPLKVLREFPKEQLSDSFVTSPLGQILSMLSHPVVKQSTLLSDKLLRLLAVISTSLPERHKQLQPEPPVIQESAHPPDDVIVTQPIHTVTFVEPSIVHHEPAFEDPDQHAAESSTVCSETASITSSLFVEPSENNFERISYPVESRHRTTGSVVSDGTVAQSDYSMLEQRADDECMDIDHQNTHSDTSSTENRSSPALSFVQITEKEPSILTGQLRMAVNVLASGSCSDEGLEDATTLLLQLSRTDSLTRDCILDLLLEGAQDTANILREEIASLLNELKEHNMQHCNSKSKMKTLKQNAPVVINPAAARSQPWRGRGAARLPNQPRRIGLLGAAQQRRNVQKPIIFELHLPTMALLTAKRSSQLLLLRILKVILQLRNAAKKSASKPKVSPMGSQRNRGIRLIERLQHGGSSLREVVAALEADMEAMYEMIDRFGSGNSGENLRTTVEPVIQPQESSSTSLTIADKESKKNEEINIPQFAKLSNLLNLGQLWDILGEALTELAETSDPNAVLVLQPAVEAFFLVHGSEKENKTTLNESSTNTQEIQSPLSPNANFSSTTLDQSSSTSAVNLSPDTQKFLNFAETHRTVLNQILRQSSSSLADGPFAVLVHHTRLLDFDVKRRYFRQELEKENKGHRREDMAVHIRREHIFEDSYRELHRRTAEELKNRLYVVFDGEEGQDAGGLLREWYGIMAREMFNPNYALFTNSQGEKSTYLPNQHSHCNPNHLSYFKFAGRIVAKAIYDNKLLDCYVQVFGMNEIHDLKPNGRNIPVTEDTKREYVKLVCQEKMTGSIRQQIGSFLEGFYEIIPKRLISIFDEQELELLIAGLPTIDIEDLKMNTEYHKYTENSLQIQWLWRALRSFDQADRAKFLQFVTGTSKVPLQGFVSLEGMNGPQKFQIHRDDRSTDRLPCAHTCFNQLDLPAYETYDKLHSQMLKAINECPEGFGLA</sequence>
<dbReference type="SUPFAM" id="SSF56204">
    <property type="entry name" value="Hect, E3 ligase catalytic domain"/>
    <property type="match status" value="1"/>
</dbReference>
<dbReference type="Pfam" id="PF00632">
    <property type="entry name" value="HECT"/>
    <property type="match status" value="2"/>
</dbReference>
<gene>
    <name evidence="13" type="primary">HUWE1</name>
</gene>
<feature type="region of interest" description="Disordered" evidence="11">
    <location>
        <begin position="1866"/>
        <end position="1903"/>
    </location>
</feature>
<evidence type="ECO:0000259" key="12">
    <source>
        <dbReference type="PROSITE" id="PS50237"/>
    </source>
</evidence>
<feature type="coiled-coil region" evidence="10">
    <location>
        <begin position="594"/>
        <end position="626"/>
    </location>
</feature>
<feature type="compositionally biased region" description="Polar residues" evidence="11">
    <location>
        <begin position="1868"/>
        <end position="1890"/>
    </location>
</feature>
<evidence type="ECO:0000256" key="8">
    <source>
        <dbReference type="ARBA" id="ARBA00034494"/>
    </source>
</evidence>
<dbReference type="EC" id="2.3.2.26" evidence="4"/>
<dbReference type="GO" id="GO:0061630">
    <property type="term" value="F:ubiquitin protein ligase activity"/>
    <property type="evidence" value="ECO:0007669"/>
    <property type="project" value="UniProtKB-EC"/>
</dbReference>
<dbReference type="Pfam" id="PF14377">
    <property type="entry name" value="UBM"/>
    <property type="match status" value="3"/>
</dbReference>
<dbReference type="GO" id="GO:0005737">
    <property type="term" value="C:cytoplasm"/>
    <property type="evidence" value="ECO:0007669"/>
    <property type="project" value="TreeGrafter"/>
</dbReference>
<keyword evidence="6 9" id="KW-0833">Ubl conjugation pathway</keyword>
<evidence type="ECO:0000256" key="3">
    <source>
        <dbReference type="ARBA" id="ARBA00004906"/>
    </source>
</evidence>
<feature type="region of interest" description="Disordered" evidence="11">
    <location>
        <begin position="361"/>
        <end position="414"/>
    </location>
</feature>
<dbReference type="InterPro" id="IPR035983">
    <property type="entry name" value="Hect_E3_ubiquitin_ligase"/>
</dbReference>
<protein>
    <recommendedName>
        <fullName evidence="4">HECT-type E3 ubiquitin transferase</fullName>
        <ecNumber evidence="4">2.3.2.26</ecNumber>
    </recommendedName>
</protein>
<feature type="compositionally biased region" description="Polar residues" evidence="11">
    <location>
        <begin position="1295"/>
        <end position="1306"/>
    </location>
</feature>